<evidence type="ECO:0000256" key="12">
    <source>
        <dbReference type="ARBA" id="ARBA00023139"/>
    </source>
</evidence>
<evidence type="ECO:0000259" key="17">
    <source>
        <dbReference type="Pfam" id="PF22461"/>
    </source>
</evidence>
<feature type="transmembrane region" description="Helical" evidence="15">
    <location>
        <begin position="241"/>
        <end position="260"/>
    </location>
</feature>
<organism evidence="18 19">
    <name type="scientific">Mucilaginibacter lappiensis</name>
    <dbReference type="NCBI Taxonomy" id="354630"/>
    <lineage>
        <taxon>Bacteria</taxon>
        <taxon>Pseudomonadati</taxon>
        <taxon>Bacteroidota</taxon>
        <taxon>Sphingobacteriia</taxon>
        <taxon>Sphingobacteriales</taxon>
        <taxon>Sphingobacteriaceae</taxon>
        <taxon>Mucilaginibacter</taxon>
    </lineage>
</organism>
<dbReference type="GO" id="GO:0015288">
    <property type="term" value="F:porin activity"/>
    <property type="evidence" value="ECO:0007669"/>
    <property type="project" value="UniProtKB-KW"/>
</dbReference>
<name>A0A841JKI2_9SPHI</name>
<protein>
    <submittedName>
        <fullName evidence="18">Polysaccharide export outer membrane protein</fullName>
    </submittedName>
</protein>
<keyword evidence="12" id="KW-0564">Palmitate</keyword>
<dbReference type="AlphaFoldDB" id="A0A841JKI2"/>
<keyword evidence="7" id="KW-0732">Signal</keyword>
<keyword evidence="9" id="KW-0406">Ion transport</keyword>
<comment type="similarity">
    <text evidence="2">Belongs to the BexD/CtrA/VexA family.</text>
</comment>
<keyword evidence="11 15" id="KW-0472">Membrane</keyword>
<dbReference type="Gene3D" id="3.10.560.10">
    <property type="entry name" value="Outer membrane lipoprotein wza domain like"/>
    <property type="match status" value="1"/>
</dbReference>
<keyword evidence="15" id="KW-1133">Transmembrane helix</keyword>
<evidence type="ECO:0000256" key="7">
    <source>
        <dbReference type="ARBA" id="ARBA00022729"/>
    </source>
</evidence>
<keyword evidence="6 15" id="KW-0812">Transmembrane</keyword>
<dbReference type="GO" id="GO:0006811">
    <property type="term" value="P:monoatomic ion transport"/>
    <property type="evidence" value="ECO:0007669"/>
    <property type="project" value="UniProtKB-KW"/>
</dbReference>
<evidence type="ECO:0000256" key="1">
    <source>
        <dbReference type="ARBA" id="ARBA00004571"/>
    </source>
</evidence>
<evidence type="ECO:0000256" key="14">
    <source>
        <dbReference type="ARBA" id="ARBA00023288"/>
    </source>
</evidence>
<dbReference type="GO" id="GO:0009279">
    <property type="term" value="C:cell outer membrane"/>
    <property type="evidence" value="ECO:0007669"/>
    <property type="project" value="UniProtKB-SubCell"/>
</dbReference>
<comment type="caution">
    <text evidence="18">The sequence shown here is derived from an EMBL/GenBank/DDBJ whole genome shotgun (WGS) entry which is preliminary data.</text>
</comment>
<evidence type="ECO:0000256" key="5">
    <source>
        <dbReference type="ARBA" id="ARBA00022597"/>
    </source>
</evidence>
<comment type="subcellular location">
    <subcellularLocation>
        <location evidence="1">Cell outer membrane</location>
        <topology evidence="1">Multi-pass membrane protein</topology>
    </subcellularLocation>
</comment>
<keyword evidence="13" id="KW-0998">Cell outer membrane</keyword>
<evidence type="ECO:0000256" key="15">
    <source>
        <dbReference type="SAM" id="Phobius"/>
    </source>
</evidence>
<keyword evidence="14" id="KW-0449">Lipoprotein</keyword>
<proteinExistence type="inferred from homology"/>
<dbReference type="Pfam" id="PF22461">
    <property type="entry name" value="SLBB_2"/>
    <property type="match status" value="1"/>
</dbReference>
<keyword evidence="3" id="KW-0813">Transport</keyword>
<dbReference type="EMBL" id="JACHCA010000017">
    <property type="protein sequence ID" value="MBB6130782.1"/>
    <property type="molecule type" value="Genomic_DNA"/>
</dbReference>
<dbReference type="RefSeq" id="WP_183589470.1">
    <property type="nucleotide sequence ID" value="NZ_JACHCA010000017.1"/>
</dbReference>
<keyword evidence="4" id="KW-1134">Transmembrane beta strand</keyword>
<dbReference type="Proteomes" id="UP000548326">
    <property type="component" value="Unassembled WGS sequence"/>
</dbReference>
<keyword evidence="10" id="KW-0626">Porin</keyword>
<dbReference type="Pfam" id="PF02563">
    <property type="entry name" value="Poly_export"/>
    <property type="match status" value="1"/>
</dbReference>
<evidence type="ECO:0000259" key="16">
    <source>
        <dbReference type="Pfam" id="PF02563"/>
    </source>
</evidence>
<gene>
    <name evidence="18" type="ORF">HDF22_004927</name>
</gene>
<evidence type="ECO:0000313" key="19">
    <source>
        <dbReference type="Proteomes" id="UP000548326"/>
    </source>
</evidence>
<evidence type="ECO:0000256" key="13">
    <source>
        <dbReference type="ARBA" id="ARBA00023237"/>
    </source>
</evidence>
<dbReference type="InterPro" id="IPR003715">
    <property type="entry name" value="Poly_export_N"/>
</dbReference>
<sequence>MKKYFLFIGALGMLLLNSCLVSKKVVYLNDMKIDSAYKTVLAPPIRIQKNDRLSILISSKNPELAAPFNPDGGVYNLSEKGTVAAASSFSEKGYLVDQLGNIEFPVLGTLNIEGMTLDGLKDLIRDKLINQKLVNSPIVKIELLNLKVMMMGEVNAVGVLSVPDSKITLLEAINRSGGLTRNATLEEISVIREENGVRKMYVNNIQKADIFNSPTYYLQQNDIVYVKPKSAVLSTREESTWRYIGLSTGMIGLVVGIIAISKR</sequence>
<dbReference type="PANTHER" id="PTHR33619:SF3">
    <property type="entry name" value="POLYSACCHARIDE EXPORT PROTEIN GFCE-RELATED"/>
    <property type="match status" value="1"/>
</dbReference>
<dbReference type="PANTHER" id="PTHR33619">
    <property type="entry name" value="POLYSACCHARIDE EXPORT PROTEIN GFCE-RELATED"/>
    <property type="match status" value="1"/>
</dbReference>
<keyword evidence="8" id="KW-0625">Polysaccharide transport</keyword>
<evidence type="ECO:0000256" key="6">
    <source>
        <dbReference type="ARBA" id="ARBA00022692"/>
    </source>
</evidence>
<feature type="domain" description="SLBB" evidence="17">
    <location>
        <begin position="147"/>
        <end position="226"/>
    </location>
</feature>
<evidence type="ECO:0000256" key="4">
    <source>
        <dbReference type="ARBA" id="ARBA00022452"/>
    </source>
</evidence>
<evidence type="ECO:0000256" key="2">
    <source>
        <dbReference type="ARBA" id="ARBA00009450"/>
    </source>
</evidence>
<dbReference type="GO" id="GO:0015159">
    <property type="term" value="F:polysaccharide transmembrane transporter activity"/>
    <property type="evidence" value="ECO:0007669"/>
    <property type="project" value="InterPro"/>
</dbReference>
<reference evidence="18 19" key="1">
    <citation type="submission" date="2020-08" db="EMBL/GenBank/DDBJ databases">
        <title>Genomic Encyclopedia of Type Strains, Phase IV (KMG-V): Genome sequencing to study the core and pangenomes of soil and plant-associated prokaryotes.</title>
        <authorList>
            <person name="Whitman W."/>
        </authorList>
    </citation>
    <scope>NUCLEOTIDE SEQUENCE [LARGE SCALE GENOMIC DNA]</scope>
    <source>
        <strain evidence="18 19">MP601</strain>
    </source>
</reference>
<feature type="domain" description="Polysaccharide export protein N-terminal" evidence="16">
    <location>
        <begin position="43"/>
        <end position="143"/>
    </location>
</feature>
<evidence type="ECO:0000256" key="3">
    <source>
        <dbReference type="ARBA" id="ARBA00022448"/>
    </source>
</evidence>
<dbReference type="InterPro" id="IPR054765">
    <property type="entry name" value="SLBB_dom"/>
</dbReference>
<keyword evidence="5" id="KW-0762">Sugar transport</keyword>
<dbReference type="GO" id="GO:0046930">
    <property type="term" value="C:pore complex"/>
    <property type="evidence" value="ECO:0007669"/>
    <property type="project" value="UniProtKB-KW"/>
</dbReference>
<accession>A0A841JKI2</accession>
<evidence type="ECO:0000256" key="8">
    <source>
        <dbReference type="ARBA" id="ARBA00023047"/>
    </source>
</evidence>
<evidence type="ECO:0000256" key="9">
    <source>
        <dbReference type="ARBA" id="ARBA00023065"/>
    </source>
</evidence>
<dbReference type="InterPro" id="IPR049712">
    <property type="entry name" value="Poly_export"/>
</dbReference>
<evidence type="ECO:0000313" key="18">
    <source>
        <dbReference type="EMBL" id="MBB6130782.1"/>
    </source>
</evidence>
<evidence type="ECO:0000256" key="10">
    <source>
        <dbReference type="ARBA" id="ARBA00023114"/>
    </source>
</evidence>
<evidence type="ECO:0000256" key="11">
    <source>
        <dbReference type="ARBA" id="ARBA00023136"/>
    </source>
</evidence>